<keyword evidence="10 11" id="KW-0472">Membrane</keyword>
<feature type="transmembrane region" description="Helical" evidence="11">
    <location>
        <begin position="106"/>
        <end position="127"/>
    </location>
</feature>
<dbReference type="InterPro" id="IPR003855">
    <property type="entry name" value="K+_transporter"/>
</dbReference>
<feature type="transmembrane region" description="Helical" evidence="11">
    <location>
        <begin position="56"/>
        <end position="78"/>
    </location>
</feature>
<evidence type="ECO:0000256" key="1">
    <source>
        <dbReference type="ARBA" id="ARBA00004141"/>
    </source>
</evidence>
<evidence type="ECO:0000256" key="2">
    <source>
        <dbReference type="ARBA" id="ARBA00022448"/>
    </source>
</evidence>
<dbReference type="GeneID" id="65535416"/>
<feature type="transmembrane region" description="Helical" evidence="11">
    <location>
        <begin position="212"/>
        <end position="233"/>
    </location>
</feature>
<dbReference type="Pfam" id="PF22776">
    <property type="entry name" value="K_trans_C"/>
    <property type="match status" value="1"/>
</dbReference>
<evidence type="ECO:0000256" key="8">
    <source>
        <dbReference type="ARBA" id="ARBA00022989"/>
    </source>
</evidence>
<evidence type="ECO:0000256" key="9">
    <source>
        <dbReference type="ARBA" id="ARBA00023065"/>
    </source>
</evidence>
<dbReference type="KEGG" id="pary:A4V02_01010"/>
<organism evidence="14 15">
    <name type="scientific">Muribaculum intestinale</name>
    <dbReference type="NCBI Taxonomy" id="1796646"/>
    <lineage>
        <taxon>Bacteria</taxon>
        <taxon>Pseudomonadati</taxon>
        <taxon>Bacteroidota</taxon>
        <taxon>Bacteroidia</taxon>
        <taxon>Bacteroidales</taxon>
        <taxon>Muribaculaceae</taxon>
        <taxon>Muribaculum</taxon>
    </lineage>
</organism>
<dbReference type="PANTHER" id="PTHR30540:SF83">
    <property type="entry name" value="K+ POTASSIUM TRANSPORTER"/>
    <property type="match status" value="1"/>
</dbReference>
<keyword evidence="5 11" id="KW-0812">Transmembrane</keyword>
<dbReference type="Proteomes" id="UP000186351">
    <property type="component" value="Chromosome"/>
</dbReference>
<feature type="transmembrane region" description="Helical" evidence="11">
    <location>
        <begin position="171"/>
        <end position="192"/>
    </location>
</feature>
<feature type="transmembrane region" description="Helical" evidence="11">
    <location>
        <begin position="369"/>
        <end position="386"/>
    </location>
</feature>
<keyword evidence="7 11" id="KW-0630">Potassium</keyword>
<feature type="domain" description="K+ potassium transporter C-terminal" evidence="13">
    <location>
        <begin position="478"/>
        <end position="576"/>
    </location>
</feature>
<keyword evidence="6 11" id="KW-0769">Symport</keyword>
<dbReference type="InterPro" id="IPR023051">
    <property type="entry name" value="Kup"/>
</dbReference>
<reference evidence="15" key="1">
    <citation type="submission" date="2016-04" db="EMBL/GenBank/DDBJ databases">
        <title>Complete Genome Sequences of Twelve Strains of a Stable Defined Moderately Diverse Mouse Microbiota 2 (sDMDMm2).</title>
        <authorList>
            <person name="Uchimura Y."/>
            <person name="Wyss M."/>
            <person name="Brugiroux S."/>
            <person name="Limenitakis J.P."/>
            <person name="Stecher B."/>
            <person name="McCoy K.D."/>
            <person name="Macpherson A.J."/>
        </authorList>
    </citation>
    <scope>NUCLEOTIDE SEQUENCE [LARGE SCALE GENOMIC DNA]</scope>
    <source>
        <strain evidence="15">YL27</strain>
    </source>
</reference>
<evidence type="ECO:0000259" key="13">
    <source>
        <dbReference type="Pfam" id="PF22776"/>
    </source>
</evidence>
<evidence type="ECO:0000256" key="6">
    <source>
        <dbReference type="ARBA" id="ARBA00022847"/>
    </source>
</evidence>
<sequence>MKTTTNRHTSSSASLKGLSAMGLLIAVGIVFGDIGTSPLYVMKAITGVNPGFDADYIIGAVSCVIWVLTLQTTLKYVIIALRADNNGEGGILALFSLIKNLPKKRLYLVGAIGAAALIADGVITPAITVTSAIEGLSIITPRVPVTPIVVLIIIGIFILQQNGTGKIGRMFGPFMLAWFLMLGVLGACNIHYAPHILSAFNPWYAIRLLSTYPEWFLILGAVFLCTTGAEALYSDLGHCGRWNISISWIFVKISLIVNYLGQGAWLIGTGGIKGVNPFYSIMPAWFMPIGVAMSAGAAIIASQALLSGSFTIFSEAINLDFWPKLRIKYPSNEKGQLYIPAINWTLLAGCLITVFLFRDSSHMEAAYGLAITITMLMTTVLLAIYLRHKGQSLWICISFLVFFGVLEAIFFAANAVKFTHGGWFTLLIAGMVAIVMIIWYNSTRIRDSHIEFSSVDSKLALIRDLKNDNEVPRYASNIVYFSRSANPRKLENKLLYSIVSRQPKRADHYWIIHIERSDDPWRLDYKVDELIEDTMFFVTITMGFRVEPKISLYLRQVVEDLVKDGKVDITSSYPSLRHHGVAGDFRFVVINRLFSAESSCTRKDTMLLRMHDRLRHIGISDLKAMGLDTSGVVMESVPLIISTSHRRRIRRSGQSAEA</sequence>
<evidence type="ECO:0000259" key="12">
    <source>
        <dbReference type="Pfam" id="PF02705"/>
    </source>
</evidence>
<evidence type="ECO:0000313" key="15">
    <source>
        <dbReference type="Proteomes" id="UP000186351"/>
    </source>
</evidence>
<evidence type="ECO:0000256" key="11">
    <source>
        <dbReference type="HAMAP-Rule" id="MF_01522"/>
    </source>
</evidence>
<dbReference type="GO" id="GO:0005886">
    <property type="term" value="C:plasma membrane"/>
    <property type="evidence" value="ECO:0007669"/>
    <property type="project" value="UniProtKB-SubCell"/>
</dbReference>
<dbReference type="EMBL" id="CP015402">
    <property type="protein sequence ID" value="ANU62462.1"/>
    <property type="molecule type" value="Genomic_DNA"/>
</dbReference>
<dbReference type="HAMAP" id="MF_01522">
    <property type="entry name" value="Kup"/>
    <property type="match status" value="1"/>
</dbReference>
<feature type="transmembrane region" description="Helical" evidence="11">
    <location>
        <begin position="393"/>
        <end position="416"/>
    </location>
</feature>
<feature type="transmembrane region" description="Helical" evidence="11">
    <location>
        <begin position="285"/>
        <end position="316"/>
    </location>
</feature>
<dbReference type="STRING" id="1796646.A4V02_01010"/>
<name>A0A1B1S6N6_9BACT</name>
<dbReference type="InterPro" id="IPR053952">
    <property type="entry name" value="K_trans_C"/>
</dbReference>
<dbReference type="AlphaFoldDB" id="A0A1B1S6N6"/>
<keyword evidence="15" id="KW-1185">Reference proteome</keyword>
<dbReference type="InterPro" id="IPR053951">
    <property type="entry name" value="K_trans_N"/>
</dbReference>
<proteinExistence type="inferred from homology"/>
<comment type="similarity">
    <text evidence="11">Belongs to the HAK/KUP transporter (TC 2.A.72) family.</text>
</comment>
<keyword evidence="2 11" id="KW-0813">Transport</keyword>
<keyword evidence="4 11" id="KW-0633">Potassium transport</keyword>
<evidence type="ECO:0000256" key="4">
    <source>
        <dbReference type="ARBA" id="ARBA00022538"/>
    </source>
</evidence>
<keyword evidence="3 11" id="KW-1003">Cell membrane</keyword>
<evidence type="ECO:0000256" key="7">
    <source>
        <dbReference type="ARBA" id="ARBA00022958"/>
    </source>
</evidence>
<feature type="transmembrane region" description="Helical" evidence="11">
    <location>
        <begin position="139"/>
        <end position="159"/>
    </location>
</feature>
<dbReference type="RefSeq" id="WP_068959861.1">
    <property type="nucleotide sequence ID" value="NZ_CAJTAP010000008.1"/>
</dbReference>
<accession>A0A1B1S6N6</accession>
<keyword evidence="8 11" id="KW-1133">Transmembrane helix</keyword>
<comment type="catalytic activity">
    <reaction evidence="11">
        <text>K(+)(in) + H(+)(in) = K(+)(out) + H(+)(out)</text>
        <dbReference type="Rhea" id="RHEA:28490"/>
        <dbReference type="ChEBI" id="CHEBI:15378"/>
        <dbReference type="ChEBI" id="CHEBI:29103"/>
    </reaction>
</comment>
<dbReference type="Pfam" id="PF02705">
    <property type="entry name" value="K_trans"/>
    <property type="match status" value="1"/>
</dbReference>
<protein>
    <recommendedName>
        <fullName evidence="11">Probable potassium transport system protein Kup</fullName>
    </recommendedName>
</protein>
<feature type="domain" description="K+ potassium transporter integral membrane" evidence="12">
    <location>
        <begin position="24"/>
        <end position="454"/>
    </location>
</feature>
<gene>
    <name evidence="11" type="primary">kup</name>
    <name evidence="14" type="ORF">A4V02_01010</name>
</gene>
<comment type="subcellular location">
    <subcellularLocation>
        <location evidence="11">Cell membrane</location>
        <topology evidence="11">Multi-pass membrane protein</topology>
    </subcellularLocation>
    <subcellularLocation>
        <location evidence="1">Membrane</location>
        <topology evidence="1">Multi-pass membrane protein</topology>
    </subcellularLocation>
</comment>
<accession>A0A1Z2XF32</accession>
<comment type="function">
    <text evidence="11">Transport of potassium into the cell. Likely operates as a K(+):H(+) symporter.</text>
</comment>
<dbReference type="PANTHER" id="PTHR30540">
    <property type="entry name" value="OSMOTIC STRESS POTASSIUM TRANSPORTER"/>
    <property type="match status" value="1"/>
</dbReference>
<dbReference type="GO" id="GO:0015079">
    <property type="term" value="F:potassium ion transmembrane transporter activity"/>
    <property type="evidence" value="ECO:0007669"/>
    <property type="project" value="UniProtKB-UniRule"/>
</dbReference>
<dbReference type="GO" id="GO:0015293">
    <property type="term" value="F:symporter activity"/>
    <property type="evidence" value="ECO:0007669"/>
    <property type="project" value="UniProtKB-UniRule"/>
</dbReference>
<evidence type="ECO:0000256" key="10">
    <source>
        <dbReference type="ARBA" id="ARBA00023136"/>
    </source>
</evidence>
<evidence type="ECO:0000256" key="5">
    <source>
        <dbReference type="ARBA" id="ARBA00022692"/>
    </source>
</evidence>
<evidence type="ECO:0000313" key="14">
    <source>
        <dbReference type="EMBL" id="ANU62462.1"/>
    </source>
</evidence>
<evidence type="ECO:0000256" key="3">
    <source>
        <dbReference type="ARBA" id="ARBA00022475"/>
    </source>
</evidence>
<keyword evidence="9 11" id="KW-0406">Ion transport</keyword>
<feature type="transmembrane region" description="Helical" evidence="11">
    <location>
        <begin position="422"/>
        <end position="440"/>
    </location>
</feature>
<feature type="transmembrane region" description="Helical" evidence="11">
    <location>
        <begin position="245"/>
        <end position="265"/>
    </location>
</feature>
<feature type="transmembrane region" description="Helical" evidence="11">
    <location>
        <begin position="337"/>
        <end position="357"/>
    </location>
</feature>
<dbReference type="OrthoDB" id="9805577at2"/>